<gene>
    <name evidence="1" type="ORF">F2Q69_00023420</name>
</gene>
<evidence type="ECO:0000313" key="2">
    <source>
        <dbReference type="Proteomes" id="UP000712600"/>
    </source>
</evidence>
<organism evidence="1 2">
    <name type="scientific">Brassica cretica</name>
    <name type="common">Mustard</name>
    <dbReference type="NCBI Taxonomy" id="69181"/>
    <lineage>
        <taxon>Eukaryota</taxon>
        <taxon>Viridiplantae</taxon>
        <taxon>Streptophyta</taxon>
        <taxon>Embryophyta</taxon>
        <taxon>Tracheophyta</taxon>
        <taxon>Spermatophyta</taxon>
        <taxon>Magnoliopsida</taxon>
        <taxon>eudicotyledons</taxon>
        <taxon>Gunneridae</taxon>
        <taxon>Pentapetalae</taxon>
        <taxon>rosids</taxon>
        <taxon>malvids</taxon>
        <taxon>Brassicales</taxon>
        <taxon>Brassicaceae</taxon>
        <taxon>Brassiceae</taxon>
        <taxon>Brassica</taxon>
    </lineage>
</organism>
<name>A0A8S9QDW7_BRACR</name>
<protein>
    <submittedName>
        <fullName evidence="1">Uncharacterized protein</fullName>
    </submittedName>
</protein>
<comment type="caution">
    <text evidence="1">The sequence shown here is derived from an EMBL/GenBank/DDBJ whole genome shotgun (WGS) entry which is preliminary data.</text>
</comment>
<dbReference type="AlphaFoldDB" id="A0A8S9QDW7"/>
<accession>A0A8S9QDW7</accession>
<evidence type="ECO:0000313" key="1">
    <source>
        <dbReference type="EMBL" id="KAF3536394.1"/>
    </source>
</evidence>
<sequence>MRRDKAALVIELARLRQKQESVKTYLRFMEEKLIITERKQQMMMDFLLNKVKKPSFLENIKKRKQQEIENLEQSEEMTSSHGVEDHVTFVKAEPEEYGDQFGGVFGNVDELHIASMEDQRQDDRVQREMNSEGIWKADVLSDEMCILGEHLL</sequence>
<reference evidence="1" key="1">
    <citation type="submission" date="2019-12" db="EMBL/GenBank/DDBJ databases">
        <title>Genome sequencing and annotation of Brassica cretica.</title>
        <authorList>
            <person name="Studholme D.J."/>
            <person name="Sarris P."/>
        </authorList>
    </citation>
    <scope>NUCLEOTIDE SEQUENCE</scope>
    <source>
        <strain evidence="1">PFS-109/04</strain>
        <tissue evidence="1">Leaf</tissue>
    </source>
</reference>
<dbReference type="EMBL" id="QGKX02001290">
    <property type="protein sequence ID" value="KAF3536394.1"/>
    <property type="molecule type" value="Genomic_DNA"/>
</dbReference>
<dbReference type="Proteomes" id="UP000712600">
    <property type="component" value="Unassembled WGS sequence"/>
</dbReference>
<proteinExistence type="predicted"/>